<evidence type="ECO:0000313" key="3">
    <source>
        <dbReference type="Proteomes" id="UP000265520"/>
    </source>
</evidence>
<accession>A0A392SZQ3</accession>
<evidence type="ECO:0000313" key="2">
    <source>
        <dbReference type="EMBL" id="MCI54351.1"/>
    </source>
</evidence>
<feature type="region of interest" description="Disordered" evidence="1">
    <location>
        <begin position="1"/>
        <end position="23"/>
    </location>
</feature>
<protein>
    <submittedName>
        <fullName evidence="2">Uncharacterized protein</fullName>
    </submittedName>
</protein>
<feature type="compositionally biased region" description="Polar residues" evidence="1">
    <location>
        <begin position="13"/>
        <end position="23"/>
    </location>
</feature>
<dbReference type="Proteomes" id="UP000265520">
    <property type="component" value="Unassembled WGS sequence"/>
</dbReference>
<name>A0A392SZQ3_9FABA</name>
<feature type="non-terminal residue" evidence="2">
    <location>
        <position position="1"/>
    </location>
</feature>
<organism evidence="2 3">
    <name type="scientific">Trifolium medium</name>
    <dbReference type="NCBI Taxonomy" id="97028"/>
    <lineage>
        <taxon>Eukaryota</taxon>
        <taxon>Viridiplantae</taxon>
        <taxon>Streptophyta</taxon>
        <taxon>Embryophyta</taxon>
        <taxon>Tracheophyta</taxon>
        <taxon>Spermatophyta</taxon>
        <taxon>Magnoliopsida</taxon>
        <taxon>eudicotyledons</taxon>
        <taxon>Gunneridae</taxon>
        <taxon>Pentapetalae</taxon>
        <taxon>rosids</taxon>
        <taxon>fabids</taxon>
        <taxon>Fabales</taxon>
        <taxon>Fabaceae</taxon>
        <taxon>Papilionoideae</taxon>
        <taxon>50 kb inversion clade</taxon>
        <taxon>NPAAA clade</taxon>
        <taxon>Hologalegina</taxon>
        <taxon>IRL clade</taxon>
        <taxon>Trifolieae</taxon>
        <taxon>Trifolium</taxon>
    </lineage>
</organism>
<dbReference type="EMBL" id="LXQA010477934">
    <property type="protein sequence ID" value="MCI54351.1"/>
    <property type="molecule type" value="Genomic_DNA"/>
</dbReference>
<proteinExistence type="predicted"/>
<reference evidence="2 3" key="1">
    <citation type="journal article" date="2018" name="Front. Plant Sci.">
        <title>Red Clover (Trifolium pratense) and Zigzag Clover (T. medium) - A Picture of Genomic Similarities and Differences.</title>
        <authorList>
            <person name="Dluhosova J."/>
            <person name="Istvanek J."/>
            <person name="Nedelnik J."/>
            <person name="Repkova J."/>
        </authorList>
    </citation>
    <scope>NUCLEOTIDE SEQUENCE [LARGE SCALE GENOMIC DNA]</scope>
    <source>
        <strain evidence="3">cv. 10/8</strain>
        <tissue evidence="2">Leaf</tissue>
    </source>
</reference>
<comment type="caution">
    <text evidence="2">The sequence shown here is derived from an EMBL/GenBank/DDBJ whole genome shotgun (WGS) entry which is preliminary data.</text>
</comment>
<dbReference type="AlphaFoldDB" id="A0A392SZQ3"/>
<keyword evidence="3" id="KW-1185">Reference proteome</keyword>
<evidence type="ECO:0000256" key="1">
    <source>
        <dbReference type="SAM" id="MobiDB-lite"/>
    </source>
</evidence>
<sequence length="23" mass="2429">ELEHSSAGGSFKDNGSQTRARHG</sequence>